<dbReference type="PROSITE" id="PS51155">
    <property type="entry name" value="CHIT_BIND_RR_2"/>
    <property type="match status" value="4"/>
</dbReference>
<dbReference type="Pfam" id="PF00379">
    <property type="entry name" value="Chitin_bind_4"/>
    <property type="match status" value="3"/>
</dbReference>
<feature type="non-terminal residue" evidence="4">
    <location>
        <position position="500"/>
    </location>
</feature>
<dbReference type="GO" id="GO:0042302">
    <property type="term" value="F:structural constituent of cuticle"/>
    <property type="evidence" value="ECO:0007669"/>
    <property type="project" value="UniProtKB-UniRule"/>
</dbReference>
<dbReference type="GO" id="GO:0031012">
    <property type="term" value="C:extracellular matrix"/>
    <property type="evidence" value="ECO:0007669"/>
    <property type="project" value="TreeGrafter"/>
</dbReference>
<feature type="region of interest" description="Disordered" evidence="3">
    <location>
        <begin position="317"/>
        <end position="407"/>
    </location>
</feature>
<dbReference type="InterPro" id="IPR031311">
    <property type="entry name" value="CHIT_BIND_RR_consensus"/>
</dbReference>
<feature type="compositionally biased region" description="Polar residues" evidence="3">
    <location>
        <begin position="317"/>
        <end position="334"/>
    </location>
</feature>
<sequence>MVAKHFISDNFDLLPSEAKSKNFSETLQLIVFAALFGHLALAYPPAIVEHNGYEHHNDGHYAHASTPFHFDYAVNDPHTHDVKSHHESNDGHGNVKGSYSLLEADGSTRVVEYTADAKHGFNAEVKKIEGPAHHHYDATSYYEPIHHEKMAAKLIVFVALFGHLALAYPPTIVEHHGFEHHDDDHYAHAPTPYHFDYAVNDPHTHDVKSHHESNDGHGNVKGSYSLLEADGSTRVVEYTADAKHGFNAELIIFAACVVSAIAQYPAPAYKPAYPAAAYPAPAYSAPAYAAPKAYAPEPAYPPKPYNFEYSVNDPSTYDVKSQSEYSDGNGNVKGSYSLVEADGSTRVSRKSTVDTRPRTAPQPTKPPQPTSQLTQHPLHTQHPLTQHPPHTQHQPTPHRPTNQPHTKLTNLFSSFQYLIIFAACVVSTLAQYPAPAYKPAYSAPAYSAPKAYAPEPAYAPAPYNFEYSVNDPHTYDVKSQSEYADGNGYVKGSYSLLEAD</sequence>
<dbReference type="PANTHER" id="PTHR12236:SF95">
    <property type="entry name" value="CUTICULAR PROTEIN 76BD, ISOFORM C-RELATED"/>
    <property type="match status" value="1"/>
</dbReference>
<feature type="compositionally biased region" description="Low complexity" evidence="3">
    <location>
        <begin position="370"/>
        <end position="406"/>
    </location>
</feature>
<reference evidence="4 5" key="1">
    <citation type="submission" date="2019-08" db="EMBL/GenBank/DDBJ databases">
        <title>Whole genome of Aphis craccivora.</title>
        <authorList>
            <person name="Voronova N.V."/>
            <person name="Shulinski R.S."/>
            <person name="Bandarenka Y.V."/>
            <person name="Zhorov D.G."/>
            <person name="Warner D."/>
        </authorList>
    </citation>
    <scope>NUCLEOTIDE SEQUENCE [LARGE SCALE GENOMIC DNA]</scope>
    <source>
        <strain evidence="4">180601</strain>
        <tissue evidence="4">Whole Body</tissue>
    </source>
</reference>
<dbReference type="EMBL" id="VUJU01003552">
    <property type="protein sequence ID" value="KAF0757516.1"/>
    <property type="molecule type" value="Genomic_DNA"/>
</dbReference>
<evidence type="ECO:0000313" key="5">
    <source>
        <dbReference type="Proteomes" id="UP000478052"/>
    </source>
</evidence>
<keyword evidence="5" id="KW-1185">Reference proteome</keyword>
<evidence type="ECO:0000256" key="1">
    <source>
        <dbReference type="ARBA" id="ARBA00022460"/>
    </source>
</evidence>
<dbReference type="PROSITE" id="PS00233">
    <property type="entry name" value="CHIT_BIND_RR_1"/>
    <property type="match status" value="2"/>
</dbReference>
<accession>A0A6G0YK91</accession>
<dbReference type="InterPro" id="IPR051217">
    <property type="entry name" value="Insect_Cuticle_Struc_Prot"/>
</dbReference>
<dbReference type="PANTHER" id="PTHR12236">
    <property type="entry name" value="STRUCTURAL CONTITUENT OF CUTICLE"/>
    <property type="match status" value="1"/>
</dbReference>
<evidence type="ECO:0000256" key="3">
    <source>
        <dbReference type="SAM" id="MobiDB-lite"/>
    </source>
</evidence>
<organism evidence="4 5">
    <name type="scientific">Aphis craccivora</name>
    <name type="common">Cowpea aphid</name>
    <dbReference type="NCBI Taxonomy" id="307492"/>
    <lineage>
        <taxon>Eukaryota</taxon>
        <taxon>Metazoa</taxon>
        <taxon>Ecdysozoa</taxon>
        <taxon>Arthropoda</taxon>
        <taxon>Hexapoda</taxon>
        <taxon>Insecta</taxon>
        <taxon>Pterygota</taxon>
        <taxon>Neoptera</taxon>
        <taxon>Paraneoptera</taxon>
        <taxon>Hemiptera</taxon>
        <taxon>Sternorrhyncha</taxon>
        <taxon>Aphidomorpha</taxon>
        <taxon>Aphidoidea</taxon>
        <taxon>Aphididae</taxon>
        <taxon>Aphidini</taxon>
        <taxon>Aphis</taxon>
        <taxon>Aphis</taxon>
    </lineage>
</organism>
<evidence type="ECO:0000313" key="4">
    <source>
        <dbReference type="EMBL" id="KAF0757516.1"/>
    </source>
</evidence>
<dbReference type="Proteomes" id="UP000478052">
    <property type="component" value="Unassembled WGS sequence"/>
</dbReference>
<dbReference type="AlphaFoldDB" id="A0A6G0YK91"/>
<name>A0A6G0YK91_APHCR</name>
<dbReference type="PRINTS" id="PR00947">
    <property type="entry name" value="CUTICLE"/>
</dbReference>
<dbReference type="OrthoDB" id="6427684at2759"/>
<comment type="caution">
    <text evidence="4">The sequence shown here is derived from an EMBL/GenBank/DDBJ whole genome shotgun (WGS) entry which is preliminary data.</text>
</comment>
<evidence type="ECO:0000256" key="2">
    <source>
        <dbReference type="PROSITE-ProRule" id="PRU00497"/>
    </source>
</evidence>
<proteinExistence type="predicted"/>
<dbReference type="GO" id="GO:0005615">
    <property type="term" value="C:extracellular space"/>
    <property type="evidence" value="ECO:0007669"/>
    <property type="project" value="TreeGrafter"/>
</dbReference>
<protein>
    <submittedName>
        <fullName evidence="4">Histidine-rich protein PFHRP-II-like</fullName>
    </submittedName>
</protein>
<keyword evidence="1 2" id="KW-0193">Cuticle</keyword>
<dbReference type="InterPro" id="IPR000618">
    <property type="entry name" value="Insect_cuticle"/>
</dbReference>
<gene>
    <name evidence="4" type="ORF">FWK35_00010489</name>
</gene>